<evidence type="ECO:0000313" key="1">
    <source>
        <dbReference type="EMBL" id="MFC4195588.1"/>
    </source>
</evidence>
<proteinExistence type="predicted"/>
<evidence type="ECO:0000313" key="2">
    <source>
        <dbReference type="Proteomes" id="UP001595792"/>
    </source>
</evidence>
<keyword evidence="2" id="KW-1185">Reference proteome</keyword>
<dbReference type="RefSeq" id="WP_378958890.1">
    <property type="nucleotide sequence ID" value="NZ_JBHRXC010000016.1"/>
</dbReference>
<sequence length="115" mass="13186">MNQIPSLSLSYNEITELVINCIKQHGQSFEFKNFCNNVGATAVRDGLVENPNPIGHQAIYFPLQRKDECIVRQVLWDLIVKRILTIGDFYNDTWPWVSVTEPGKAFLMSKSENIK</sequence>
<accession>A0ABV8NIJ1</accession>
<comment type="caution">
    <text evidence="1">The sequence shown here is derived from an EMBL/GenBank/DDBJ whole genome shotgun (WGS) entry which is preliminary data.</text>
</comment>
<gene>
    <name evidence="1" type="ORF">ACFOUY_02615</name>
</gene>
<protein>
    <submittedName>
        <fullName evidence="1">Uncharacterized protein</fullName>
    </submittedName>
</protein>
<organism evidence="1 2">
    <name type="scientific">Pedobacter jamesrossensis</name>
    <dbReference type="NCBI Taxonomy" id="1908238"/>
    <lineage>
        <taxon>Bacteria</taxon>
        <taxon>Pseudomonadati</taxon>
        <taxon>Bacteroidota</taxon>
        <taxon>Sphingobacteriia</taxon>
        <taxon>Sphingobacteriales</taxon>
        <taxon>Sphingobacteriaceae</taxon>
        <taxon>Pedobacter</taxon>
    </lineage>
</organism>
<dbReference type="EMBL" id="JBHSBY010000016">
    <property type="protein sequence ID" value="MFC4195588.1"/>
    <property type="molecule type" value="Genomic_DNA"/>
</dbReference>
<reference evidence="2" key="1">
    <citation type="journal article" date="2019" name="Int. J. Syst. Evol. Microbiol.">
        <title>The Global Catalogue of Microorganisms (GCM) 10K type strain sequencing project: providing services to taxonomists for standard genome sequencing and annotation.</title>
        <authorList>
            <consortium name="The Broad Institute Genomics Platform"/>
            <consortium name="The Broad Institute Genome Sequencing Center for Infectious Disease"/>
            <person name="Wu L."/>
            <person name="Ma J."/>
        </authorList>
    </citation>
    <scope>NUCLEOTIDE SEQUENCE [LARGE SCALE GENOMIC DNA]</scope>
    <source>
        <strain evidence="2">CCM 8689</strain>
    </source>
</reference>
<dbReference type="Proteomes" id="UP001595792">
    <property type="component" value="Unassembled WGS sequence"/>
</dbReference>
<name>A0ABV8NIJ1_9SPHI</name>